<comment type="similarity">
    <text evidence="7">Belongs to the UPF0761 family.</text>
</comment>
<evidence type="ECO:0000256" key="1">
    <source>
        <dbReference type="ARBA" id="ARBA00004651"/>
    </source>
</evidence>
<evidence type="ECO:0000256" key="2">
    <source>
        <dbReference type="ARBA" id="ARBA00022475"/>
    </source>
</evidence>
<feature type="transmembrane region" description="Helical" evidence="7">
    <location>
        <begin position="93"/>
        <end position="112"/>
    </location>
</feature>
<reference evidence="8 9" key="1">
    <citation type="submission" date="2020-08" db="EMBL/GenBank/DDBJ databases">
        <authorList>
            <person name="Criscuolo A."/>
        </authorList>
    </citation>
    <scope>NUCLEOTIDE SEQUENCE [LARGE SCALE GENOMIC DNA]</scope>
    <source>
        <strain evidence="8">CIP111764</strain>
    </source>
</reference>
<dbReference type="PANTHER" id="PTHR30213">
    <property type="entry name" value="INNER MEMBRANE PROTEIN YHJD"/>
    <property type="match status" value="1"/>
</dbReference>
<feature type="transmembrane region" description="Helical" evidence="7">
    <location>
        <begin position="133"/>
        <end position="162"/>
    </location>
</feature>
<organism evidence="8 9">
    <name type="scientific">Zestomonas carbonaria</name>
    <dbReference type="NCBI Taxonomy" id="2762745"/>
    <lineage>
        <taxon>Bacteria</taxon>
        <taxon>Pseudomonadati</taxon>
        <taxon>Pseudomonadota</taxon>
        <taxon>Gammaproteobacteria</taxon>
        <taxon>Pseudomonadales</taxon>
        <taxon>Pseudomonadaceae</taxon>
        <taxon>Zestomonas</taxon>
    </lineage>
</organism>
<keyword evidence="3" id="KW-0997">Cell inner membrane</keyword>
<comment type="caution">
    <text evidence="8">The sequence shown here is derived from an EMBL/GenBank/DDBJ whole genome shotgun (WGS) entry which is preliminary data.</text>
</comment>
<evidence type="ECO:0000313" key="9">
    <source>
        <dbReference type="Proteomes" id="UP000583387"/>
    </source>
</evidence>
<keyword evidence="5 7" id="KW-1133">Transmembrane helix</keyword>
<dbReference type="EMBL" id="CAJFCI010000071">
    <property type="protein sequence ID" value="CAD5109061.1"/>
    <property type="molecule type" value="Genomic_DNA"/>
</dbReference>
<evidence type="ECO:0000256" key="7">
    <source>
        <dbReference type="HAMAP-Rule" id="MF_00672"/>
    </source>
</evidence>
<dbReference type="GO" id="GO:0005886">
    <property type="term" value="C:plasma membrane"/>
    <property type="evidence" value="ECO:0007669"/>
    <property type="project" value="UniProtKB-SubCell"/>
</dbReference>
<feature type="transmembrane region" description="Helical" evidence="7">
    <location>
        <begin position="28"/>
        <end position="53"/>
    </location>
</feature>
<name>A0A7U7IAC3_9GAMM</name>
<dbReference type="InterPro" id="IPR017039">
    <property type="entry name" value="Virul_fac_BrkB"/>
</dbReference>
<feature type="transmembrane region" description="Helical" evidence="7">
    <location>
        <begin position="245"/>
        <end position="266"/>
    </location>
</feature>
<proteinExistence type="inferred from homology"/>
<evidence type="ECO:0000256" key="6">
    <source>
        <dbReference type="ARBA" id="ARBA00023136"/>
    </source>
</evidence>
<accession>A0A7U7IAC3</accession>
<feature type="transmembrane region" description="Helical" evidence="7">
    <location>
        <begin position="204"/>
        <end position="225"/>
    </location>
</feature>
<dbReference type="PANTHER" id="PTHR30213:SF0">
    <property type="entry name" value="UPF0761 MEMBRANE PROTEIN YIHY"/>
    <property type="match status" value="1"/>
</dbReference>
<dbReference type="NCBIfam" id="TIGR00765">
    <property type="entry name" value="yihY_not_rbn"/>
    <property type="match status" value="1"/>
</dbReference>
<dbReference type="HAMAP" id="MF_00672">
    <property type="entry name" value="UPF0761"/>
    <property type="match status" value="1"/>
</dbReference>
<evidence type="ECO:0000256" key="5">
    <source>
        <dbReference type="ARBA" id="ARBA00022989"/>
    </source>
</evidence>
<evidence type="ECO:0000256" key="3">
    <source>
        <dbReference type="ARBA" id="ARBA00022519"/>
    </source>
</evidence>
<keyword evidence="9" id="KW-1185">Reference proteome</keyword>
<keyword evidence="2 7" id="KW-1003">Cell membrane</keyword>
<dbReference type="InterPro" id="IPR023679">
    <property type="entry name" value="UPF0761_bac"/>
</dbReference>
<evidence type="ECO:0000256" key="4">
    <source>
        <dbReference type="ARBA" id="ARBA00022692"/>
    </source>
</evidence>
<gene>
    <name evidence="8" type="ORF">PSEWESI4_03357</name>
</gene>
<dbReference type="NCBIfam" id="NF002457">
    <property type="entry name" value="PRK01637.1"/>
    <property type="match status" value="1"/>
</dbReference>
<feature type="transmembrane region" description="Helical" evidence="7">
    <location>
        <begin position="174"/>
        <end position="192"/>
    </location>
</feature>
<dbReference type="Pfam" id="PF03631">
    <property type="entry name" value="Virul_fac_BrkB"/>
    <property type="match status" value="1"/>
</dbReference>
<keyword evidence="4 7" id="KW-0812">Transmembrane</keyword>
<dbReference type="Proteomes" id="UP000583387">
    <property type="component" value="Unassembled WGS sequence"/>
</dbReference>
<comment type="subcellular location">
    <subcellularLocation>
        <location evidence="1 7">Cell membrane</location>
        <topology evidence="1 7">Multi-pass membrane protein</topology>
    </subcellularLocation>
</comment>
<protein>
    <recommendedName>
        <fullName evidence="7">UPF0761 membrane protein PSEWESI4_03357</fullName>
    </recommendedName>
</protein>
<evidence type="ECO:0000313" key="8">
    <source>
        <dbReference type="EMBL" id="CAD5109061.1"/>
    </source>
</evidence>
<dbReference type="AlphaFoldDB" id="A0A7U7IAC3"/>
<keyword evidence="6 7" id="KW-0472">Membrane</keyword>
<sequence length="417" mass="47357">MRQRFEDVVEFWRFLWQRFFGDRAPDSAAALTYTTLFAVVPMMTVTFAMLSAIPAFQGVGEEIQSFILRNFLPTSGETVREYLVSFTAQARQLTWLGVLFLVVTALTMLVTVEKAFNTIWRVRQPRRGVASFLLYWAILSLGPLLLGAGFLVSTYITSLSLISGPDAVIGAKTLLRFMPLLSSVAAFTLIYSTVPNTRVPLKHAFVGGALAAVLFEMAKMLFGLYVRLFPGYQLIYGAFATVPLFLLWIYLSWLIVLFGAELVCNLSSSRLWRRRNLPRLLVLLGVLRIFHDSQLRGETVSLRDVQRQGWQLPEDEWDELIGFLEREQLICRTSGGGWVLCRDLAHYSLHRLLSRNPWPLPRSEQMPESLDEAWYPALRKTLEQFQQQQQTLFGASLADWLQSHGSAPAMNATESEK</sequence>
<dbReference type="RefSeq" id="WP_187672374.1">
    <property type="nucleotide sequence ID" value="NZ_CAJFCI010000071.1"/>
</dbReference>